<protein>
    <submittedName>
        <fullName evidence="1">Uncharacterized protein</fullName>
    </submittedName>
</protein>
<reference evidence="2" key="1">
    <citation type="journal article" date="2023" name="Front. Plant Sci.">
        <title>Chromosomal-level genome assembly of Melastoma candidum provides insights into trichome evolution.</title>
        <authorList>
            <person name="Zhong Y."/>
            <person name="Wu W."/>
            <person name="Sun C."/>
            <person name="Zou P."/>
            <person name="Liu Y."/>
            <person name="Dai S."/>
            <person name="Zhou R."/>
        </authorList>
    </citation>
    <scope>NUCLEOTIDE SEQUENCE [LARGE SCALE GENOMIC DNA]</scope>
</reference>
<gene>
    <name evidence="1" type="ORF">MLD38_035355</name>
</gene>
<organism evidence="1 2">
    <name type="scientific">Melastoma candidum</name>
    <dbReference type="NCBI Taxonomy" id="119954"/>
    <lineage>
        <taxon>Eukaryota</taxon>
        <taxon>Viridiplantae</taxon>
        <taxon>Streptophyta</taxon>
        <taxon>Embryophyta</taxon>
        <taxon>Tracheophyta</taxon>
        <taxon>Spermatophyta</taxon>
        <taxon>Magnoliopsida</taxon>
        <taxon>eudicotyledons</taxon>
        <taxon>Gunneridae</taxon>
        <taxon>Pentapetalae</taxon>
        <taxon>rosids</taxon>
        <taxon>malvids</taxon>
        <taxon>Myrtales</taxon>
        <taxon>Melastomataceae</taxon>
        <taxon>Melastomatoideae</taxon>
        <taxon>Melastomateae</taxon>
        <taxon>Melastoma</taxon>
    </lineage>
</organism>
<proteinExistence type="predicted"/>
<dbReference type="Proteomes" id="UP001057402">
    <property type="component" value="Chromosome 11"/>
</dbReference>
<evidence type="ECO:0000313" key="2">
    <source>
        <dbReference type="Proteomes" id="UP001057402"/>
    </source>
</evidence>
<dbReference type="EMBL" id="CM042890">
    <property type="protein sequence ID" value="KAI4310373.1"/>
    <property type="molecule type" value="Genomic_DNA"/>
</dbReference>
<sequence>MKLMSCFHCFHSECIIRWWIWLQNEEHTKSSVGLQKDYISYHNADFITQDSERNCPVCRKVFQTKDLEHVLDLVTSYSSKLGVGENDGDEDVDILHSDVEENRRLRYEELLKEQQSKNGLIEPKKDLVVLPGMYITPSTSALASNVEEQPHEHSSGINTNQRPKQQCRSKNTVPEANHTGGSSRGLHSRGRHHGSPRRGTTTQVKQWKKREEARPVG</sequence>
<evidence type="ECO:0000313" key="1">
    <source>
        <dbReference type="EMBL" id="KAI4310373.1"/>
    </source>
</evidence>
<keyword evidence="2" id="KW-1185">Reference proteome</keyword>
<accession>A0ACB9LHC3</accession>
<name>A0ACB9LHC3_9MYRT</name>
<comment type="caution">
    <text evidence="1">The sequence shown here is derived from an EMBL/GenBank/DDBJ whole genome shotgun (WGS) entry which is preliminary data.</text>
</comment>